<dbReference type="EMBL" id="RSCJ01000002">
    <property type="protein sequence ID" value="RUR85984.1"/>
    <property type="molecule type" value="Genomic_DNA"/>
</dbReference>
<dbReference type="Pfam" id="PF00027">
    <property type="entry name" value="cNMP_binding"/>
    <property type="match status" value="1"/>
</dbReference>
<feature type="domain" description="Cyclic nucleotide-binding" evidence="6">
    <location>
        <begin position="22"/>
        <end position="92"/>
    </location>
</feature>
<feature type="domain" description="Peptidase C39" evidence="8">
    <location>
        <begin position="283"/>
        <end position="400"/>
    </location>
</feature>
<evidence type="ECO:0000256" key="5">
    <source>
        <dbReference type="SAM" id="Phobius"/>
    </source>
</evidence>
<dbReference type="InterPro" id="IPR036640">
    <property type="entry name" value="ABC1_TM_sf"/>
</dbReference>
<evidence type="ECO:0000259" key="8">
    <source>
        <dbReference type="PROSITE" id="PS50990"/>
    </source>
</evidence>
<evidence type="ECO:0000259" key="7">
    <source>
        <dbReference type="PROSITE" id="PS50929"/>
    </source>
</evidence>
<proteinExistence type="predicted"/>
<dbReference type="InterPro" id="IPR014710">
    <property type="entry name" value="RmlC-like_jellyroll"/>
</dbReference>
<feature type="transmembrane region" description="Helical" evidence="5">
    <location>
        <begin position="539"/>
        <end position="564"/>
    </location>
</feature>
<dbReference type="Proteomes" id="UP000268857">
    <property type="component" value="Unassembled WGS sequence"/>
</dbReference>
<dbReference type="Gene3D" id="3.90.70.10">
    <property type="entry name" value="Cysteine proteinases"/>
    <property type="match status" value="1"/>
</dbReference>
<dbReference type="RefSeq" id="WP_016877862.1">
    <property type="nucleotide sequence ID" value="NZ_AJLN01000134.1"/>
</dbReference>
<protein>
    <recommendedName>
        <fullName evidence="11">Peptidase C39</fullName>
    </recommendedName>
</protein>
<sequence length="708" mass="79519">MKTDLMNTTAIDIKEFIAGQFPFNFLSEKALENLHSQLQFLRYRMGQMIVKSEVMPDHISIIYQGQVRLLGFDSRINRAVTLKLLEAGEVLGWISHIRGIACETAIASTEVICLNLAIPDFLALIKWETAFAEALHSHAALVEVYELLAAEFNRRADGANDLAQLARTSLEASVILSSQLKKISSKQLNPDFFWLVSSSSSPEFPVGSRLELDSKNTNFKLNTNIRLLGLPKSLLPEKIVPTLIPTASDFADIPYAPELNPETEPPKESKPKKYPHIYGRGPQEAALACLQMLSQYFNIPFRRDMLRRVVAKQMQHTNSLSLQFCGAVAELMGLTTQIVKVPAIALSRLQLPVMISWQDSFAIIYKNSKQELLIAVPEMGLIRRKVSNFAEIWGQAGEVLLLQPNKQTPKSRFSLRWFVPALRRYRRVLLEVLIASAIVQIFGLVNPLATQVIIDKVIVGNSPDSLEVFGIFLIVVAVVEAVLTAIRTQLFVDTTNRIDLSLGSEVINHLLRLPLSYFESRPVGELATRVQELEHIRQFLTGTALTVVMDAVFSIIYIGVMAIYSPVLTIVALATVPLFALLNLLVSPLMRRQLQEKAERNGQTHSYLVEVMAGMQTIKAQNLELRSRWQWQERYARYISAGFKTITTQTTASSVSNFLNKISNLLVLWVGAYLVLHQQLTLGQLIAFRILANYVTSPLLRLVQLWQD</sequence>
<feature type="transmembrane region" description="Helical" evidence="5">
    <location>
        <begin position="570"/>
        <end position="590"/>
    </location>
</feature>
<dbReference type="GO" id="GO:0034040">
    <property type="term" value="F:ATPase-coupled lipid transmembrane transporter activity"/>
    <property type="evidence" value="ECO:0007669"/>
    <property type="project" value="TreeGrafter"/>
</dbReference>
<dbReference type="Pfam" id="PF03412">
    <property type="entry name" value="Peptidase_C39"/>
    <property type="match status" value="1"/>
</dbReference>
<evidence type="ECO:0000256" key="2">
    <source>
        <dbReference type="ARBA" id="ARBA00022692"/>
    </source>
</evidence>
<evidence type="ECO:0000256" key="3">
    <source>
        <dbReference type="ARBA" id="ARBA00022989"/>
    </source>
</evidence>
<dbReference type="Gene3D" id="1.20.1560.10">
    <property type="entry name" value="ABC transporter type 1, transmembrane domain"/>
    <property type="match status" value="1"/>
</dbReference>
<dbReference type="InterPro" id="IPR039421">
    <property type="entry name" value="Type_1_exporter"/>
</dbReference>
<dbReference type="InterPro" id="IPR000595">
    <property type="entry name" value="cNMP-bd_dom"/>
</dbReference>
<dbReference type="PROSITE" id="PS50042">
    <property type="entry name" value="CNMP_BINDING_3"/>
    <property type="match status" value="1"/>
</dbReference>
<keyword evidence="10" id="KW-1185">Reference proteome</keyword>
<dbReference type="AlphaFoldDB" id="A0A3S1FU97"/>
<evidence type="ECO:0008006" key="11">
    <source>
        <dbReference type="Google" id="ProtNLM"/>
    </source>
</evidence>
<evidence type="ECO:0000313" key="9">
    <source>
        <dbReference type="EMBL" id="RUR85984.1"/>
    </source>
</evidence>
<dbReference type="GO" id="GO:0140359">
    <property type="term" value="F:ABC-type transporter activity"/>
    <property type="evidence" value="ECO:0007669"/>
    <property type="project" value="InterPro"/>
</dbReference>
<dbReference type="CDD" id="cd18782">
    <property type="entry name" value="ABC_6TM_PrtD_LapB_HlyB_like"/>
    <property type="match status" value="1"/>
</dbReference>
<dbReference type="SUPFAM" id="SSF51206">
    <property type="entry name" value="cAMP-binding domain-like"/>
    <property type="match status" value="1"/>
</dbReference>
<dbReference type="CDD" id="cd00038">
    <property type="entry name" value="CAP_ED"/>
    <property type="match status" value="1"/>
</dbReference>
<evidence type="ECO:0000259" key="6">
    <source>
        <dbReference type="PROSITE" id="PS50042"/>
    </source>
</evidence>
<gene>
    <name evidence="9" type="ORF">PCC6912_08090</name>
</gene>
<dbReference type="GO" id="GO:0006508">
    <property type="term" value="P:proteolysis"/>
    <property type="evidence" value="ECO:0007669"/>
    <property type="project" value="InterPro"/>
</dbReference>
<dbReference type="PANTHER" id="PTHR24221:SF647">
    <property type="entry name" value="BLL6336 PROTEIN"/>
    <property type="match status" value="1"/>
</dbReference>
<dbReference type="SUPFAM" id="SSF90123">
    <property type="entry name" value="ABC transporter transmembrane region"/>
    <property type="match status" value="1"/>
</dbReference>
<dbReference type="CDD" id="cd02259">
    <property type="entry name" value="Peptidase_C39_like"/>
    <property type="match status" value="1"/>
</dbReference>
<reference evidence="9 10" key="1">
    <citation type="journal article" date="2019" name="Genome Biol. Evol.">
        <title>Day and night: Metabolic profiles and evolutionary relationships of six axenic non-marine cyanobacteria.</title>
        <authorList>
            <person name="Will S.E."/>
            <person name="Henke P."/>
            <person name="Boedeker C."/>
            <person name="Huang S."/>
            <person name="Brinkmann H."/>
            <person name="Rohde M."/>
            <person name="Jarek M."/>
            <person name="Friedl T."/>
            <person name="Seufert S."/>
            <person name="Schumacher M."/>
            <person name="Overmann J."/>
            <person name="Neumann-Schaal M."/>
            <person name="Petersen J."/>
        </authorList>
    </citation>
    <scope>NUCLEOTIDE SEQUENCE [LARGE SCALE GENOMIC DNA]</scope>
    <source>
        <strain evidence="9 10">PCC 6912</strain>
    </source>
</reference>
<accession>A0A3S1FU97</accession>
<dbReference type="PROSITE" id="PS50990">
    <property type="entry name" value="PEPTIDASE_C39"/>
    <property type="match status" value="1"/>
</dbReference>
<dbReference type="PANTHER" id="PTHR24221">
    <property type="entry name" value="ATP-BINDING CASSETTE SUB-FAMILY B"/>
    <property type="match status" value="1"/>
</dbReference>
<name>A0A3S1FU97_CHLFR</name>
<dbReference type="GO" id="GO:0008233">
    <property type="term" value="F:peptidase activity"/>
    <property type="evidence" value="ECO:0007669"/>
    <property type="project" value="InterPro"/>
</dbReference>
<dbReference type="Gene3D" id="2.60.120.10">
    <property type="entry name" value="Jelly Rolls"/>
    <property type="match status" value="1"/>
</dbReference>
<dbReference type="GO" id="GO:0005524">
    <property type="term" value="F:ATP binding"/>
    <property type="evidence" value="ECO:0007669"/>
    <property type="project" value="InterPro"/>
</dbReference>
<organism evidence="9 10">
    <name type="scientific">Chlorogloeopsis fritschii PCC 6912</name>
    <dbReference type="NCBI Taxonomy" id="211165"/>
    <lineage>
        <taxon>Bacteria</taxon>
        <taxon>Bacillati</taxon>
        <taxon>Cyanobacteriota</taxon>
        <taxon>Cyanophyceae</taxon>
        <taxon>Nostocales</taxon>
        <taxon>Chlorogloeopsidaceae</taxon>
        <taxon>Chlorogloeopsis</taxon>
    </lineage>
</organism>
<keyword evidence="3 5" id="KW-1133">Transmembrane helix</keyword>
<evidence type="ECO:0000256" key="1">
    <source>
        <dbReference type="ARBA" id="ARBA00004651"/>
    </source>
</evidence>
<comment type="subcellular location">
    <subcellularLocation>
        <location evidence="1">Cell membrane</location>
        <topology evidence="1">Multi-pass membrane protein</topology>
    </subcellularLocation>
</comment>
<feature type="transmembrane region" description="Helical" evidence="5">
    <location>
        <begin position="468"/>
        <end position="486"/>
    </location>
</feature>
<dbReference type="InterPro" id="IPR011527">
    <property type="entry name" value="ABC1_TM_dom"/>
</dbReference>
<feature type="domain" description="ABC transmembrane type-1" evidence="7">
    <location>
        <begin position="432"/>
        <end position="708"/>
    </location>
</feature>
<dbReference type="PROSITE" id="PS50929">
    <property type="entry name" value="ABC_TM1F"/>
    <property type="match status" value="1"/>
</dbReference>
<keyword evidence="4 5" id="KW-0472">Membrane</keyword>
<evidence type="ECO:0000256" key="4">
    <source>
        <dbReference type="ARBA" id="ARBA00023136"/>
    </source>
</evidence>
<evidence type="ECO:0000313" key="10">
    <source>
        <dbReference type="Proteomes" id="UP000268857"/>
    </source>
</evidence>
<dbReference type="GO" id="GO:0005886">
    <property type="term" value="C:plasma membrane"/>
    <property type="evidence" value="ECO:0007669"/>
    <property type="project" value="UniProtKB-SubCell"/>
</dbReference>
<dbReference type="InterPro" id="IPR018490">
    <property type="entry name" value="cNMP-bd_dom_sf"/>
</dbReference>
<dbReference type="InterPro" id="IPR005074">
    <property type="entry name" value="Peptidase_C39"/>
</dbReference>
<feature type="transmembrane region" description="Helical" evidence="5">
    <location>
        <begin position="428"/>
        <end position="448"/>
    </location>
</feature>
<comment type="caution">
    <text evidence="9">The sequence shown here is derived from an EMBL/GenBank/DDBJ whole genome shotgun (WGS) entry which is preliminary data.</text>
</comment>
<dbReference type="Pfam" id="PF00664">
    <property type="entry name" value="ABC_membrane"/>
    <property type="match status" value="1"/>
</dbReference>
<keyword evidence="2 5" id="KW-0812">Transmembrane</keyword>